<accession>A0ABU7JTW1</accession>
<protein>
    <submittedName>
        <fullName evidence="2">ABC transporter substrate-binding protein</fullName>
    </submittedName>
</protein>
<dbReference type="EMBL" id="JAUZMZ010000079">
    <property type="protein sequence ID" value="MEE2033354.1"/>
    <property type="molecule type" value="Genomic_DNA"/>
</dbReference>
<dbReference type="PIRSF" id="PIRSF002741">
    <property type="entry name" value="MppA"/>
    <property type="match status" value="1"/>
</dbReference>
<dbReference type="CDD" id="cd00995">
    <property type="entry name" value="PBP2_NikA_DppA_OppA_like"/>
    <property type="match status" value="1"/>
</dbReference>
<evidence type="ECO:0000313" key="2">
    <source>
        <dbReference type="EMBL" id="MEE2033354.1"/>
    </source>
</evidence>
<feature type="domain" description="Solute-binding protein family 5" evidence="1">
    <location>
        <begin position="96"/>
        <end position="445"/>
    </location>
</feature>
<dbReference type="Proteomes" id="UP001331936">
    <property type="component" value="Unassembled WGS sequence"/>
</dbReference>
<dbReference type="Gene3D" id="3.40.190.10">
    <property type="entry name" value="Periplasmic binding protein-like II"/>
    <property type="match status" value="1"/>
</dbReference>
<dbReference type="PANTHER" id="PTHR30290">
    <property type="entry name" value="PERIPLASMIC BINDING COMPONENT OF ABC TRANSPORTER"/>
    <property type="match status" value="1"/>
</dbReference>
<gene>
    <name evidence="2" type="ORF">Q8814_14730</name>
</gene>
<reference evidence="2 3" key="1">
    <citation type="submission" date="2023-08" db="EMBL/GenBank/DDBJ databases">
        <authorList>
            <person name="Girao M."/>
            <person name="Carvalho M.F."/>
        </authorList>
    </citation>
    <scope>NUCLEOTIDE SEQUENCE [LARGE SCALE GENOMIC DNA]</scope>
    <source>
        <strain evidence="2 3">CC-R104</strain>
    </source>
</reference>
<dbReference type="InterPro" id="IPR030678">
    <property type="entry name" value="Peptide/Ni-bd"/>
</dbReference>
<sequence length="528" mass="56525">MLDHTRRRPTIRREGLAATVVAILALALGACGSAGTPESAAADAGDPVAGGTVRVVQGGEPRSLDPATLVNAWVSNSLIGNALYGTLLVNDPETLEVTPVLAESFESSDGGATFELRLREGTTFTDGTPYDAEAVRYNWDRMQDSTSGSPSLIQASQIGTLEVTDPLTLRVTLDSPNPHYAQSVVWSGLNWIASPTALGGGRQAFDEKPIGAGPFTMAQWRRQDRIILERNAGYEPAPYLDGIELVHNGDTNQRVNAVVSGDAGLAIEGSWASLGRAEDAGLRTVVEPTGGGQFMAMNTRRAPFDDERARRALALALDIDALNESVFNGRAELPRTLFDESSPFYADIDIPTHDPDAAQKLFDELAAEGKPVAFTFLAYTSVENKAMAEAVQAQLGAFDHVDVQLEIMEFASALPRLSTYDFDVAITSATILDPDTALWANFHGESPGNFTGLDDPALNAAIDDGRTAADLDERIAAYTTAQERIVELSPVVWYIRTAPAAVLGDGIQGVQMYGMGSIRPELLWTTIR</sequence>
<dbReference type="InterPro" id="IPR006311">
    <property type="entry name" value="TAT_signal"/>
</dbReference>
<dbReference type="Gene3D" id="3.10.105.10">
    <property type="entry name" value="Dipeptide-binding Protein, Domain 3"/>
    <property type="match status" value="1"/>
</dbReference>
<organism evidence="2 3">
    <name type="scientific">Rhodococcus chondri</name>
    <dbReference type="NCBI Taxonomy" id="3065941"/>
    <lineage>
        <taxon>Bacteria</taxon>
        <taxon>Bacillati</taxon>
        <taxon>Actinomycetota</taxon>
        <taxon>Actinomycetes</taxon>
        <taxon>Mycobacteriales</taxon>
        <taxon>Nocardiaceae</taxon>
        <taxon>Rhodococcus</taxon>
    </lineage>
</organism>
<dbReference type="InterPro" id="IPR039424">
    <property type="entry name" value="SBP_5"/>
</dbReference>
<dbReference type="SUPFAM" id="SSF53850">
    <property type="entry name" value="Periplasmic binding protein-like II"/>
    <property type="match status" value="1"/>
</dbReference>
<evidence type="ECO:0000259" key="1">
    <source>
        <dbReference type="Pfam" id="PF00496"/>
    </source>
</evidence>
<dbReference type="Pfam" id="PF00496">
    <property type="entry name" value="SBP_bac_5"/>
    <property type="match status" value="1"/>
</dbReference>
<comment type="caution">
    <text evidence="2">The sequence shown here is derived from an EMBL/GenBank/DDBJ whole genome shotgun (WGS) entry which is preliminary data.</text>
</comment>
<dbReference type="PROSITE" id="PS51257">
    <property type="entry name" value="PROKAR_LIPOPROTEIN"/>
    <property type="match status" value="1"/>
</dbReference>
<name>A0ABU7JTW1_9NOCA</name>
<proteinExistence type="predicted"/>
<dbReference type="PROSITE" id="PS51318">
    <property type="entry name" value="TAT"/>
    <property type="match status" value="1"/>
</dbReference>
<dbReference type="InterPro" id="IPR000914">
    <property type="entry name" value="SBP_5_dom"/>
</dbReference>
<keyword evidence="3" id="KW-1185">Reference proteome</keyword>
<evidence type="ECO:0000313" key="3">
    <source>
        <dbReference type="Proteomes" id="UP001331936"/>
    </source>
</evidence>
<dbReference type="RefSeq" id="WP_330152765.1">
    <property type="nucleotide sequence ID" value="NZ_JAUZMZ010000079.1"/>
</dbReference>